<evidence type="ECO:0000313" key="2">
    <source>
        <dbReference type="Proteomes" id="UP001499863"/>
    </source>
</evidence>
<name>A0ABN1YBS1_9ACTN</name>
<gene>
    <name evidence="1" type="ORF">GCM10009639_48050</name>
</gene>
<organism evidence="1 2">
    <name type="scientific">Kitasatospora putterlickiae</name>
    <dbReference type="NCBI Taxonomy" id="221725"/>
    <lineage>
        <taxon>Bacteria</taxon>
        <taxon>Bacillati</taxon>
        <taxon>Actinomycetota</taxon>
        <taxon>Actinomycetes</taxon>
        <taxon>Kitasatosporales</taxon>
        <taxon>Streptomycetaceae</taxon>
        <taxon>Kitasatospora</taxon>
    </lineage>
</organism>
<accession>A0ABN1YBS1</accession>
<proteinExistence type="predicted"/>
<protein>
    <recommendedName>
        <fullName evidence="3">Transposase</fullName>
    </recommendedName>
</protein>
<comment type="caution">
    <text evidence="1">The sequence shown here is derived from an EMBL/GenBank/DDBJ whole genome shotgun (WGS) entry which is preliminary data.</text>
</comment>
<dbReference type="EMBL" id="BAAAKJ010000257">
    <property type="protein sequence ID" value="GAA1403341.1"/>
    <property type="molecule type" value="Genomic_DNA"/>
</dbReference>
<dbReference type="Proteomes" id="UP001499863">
    <property type="component" value="Unassembled WGS sequence"/>
</dbReference>
<evidence type="ECO:0000313" key="1">
    <source>
        <dbReference type="EMBL" id="GAA1403341.1"/>
    </source>
</evidence>
<reference evidence="1 2" key="1">
    <citation type="journal article" date="2019" name="Int. J. Syst. Evol. Microbiol.">
        <title>The Global Catalogue of Microorganisms (GCM) 10K type strain sequencing project: providing services to taxonomists for standard genome sequencing and annotation.</title>
        <authorList>
            <consortium name="The Broad Institute Genomics Platform"/>
            <consortium name="The Broad Institute Genome Sequencing Center for Infectious Disease"/>
            <person name="Wu L."/>
            <person name="Ma J."/>
        </authorList>
    </citation>
    <scope>NUCLEOTIDE SEQUENCE [LARGE SCALE GENOMIC DNA]</scope>
    <source>
        <strain evidence="1 2">JCM 12393</strain>
    </source>
</reference>
<keyword evidence="2" id="KW-1185">Reference proteome</keyword>
<sequence>MRRGGWARSGGTRRHLRRISEACREIAKTLTPAMAAAIPLAMGVLGGPLACPDAPDAEHPYIYLVRVRLRELASLHVLRAVRRARNKARTTRARHLRLARCMALFTRRLALSGTSATRRSPGATTS</sequence>
<evidence type="ECO:0008006" key="3">
    <source>
        <dbReference type="Google" id="ProtNLM"/>
    </source>
</evidence>